<keyword evidence="1" id="KW-0812">Transmembrane</keyword>
<protein>
    <submittedName>
        <fullName evidence="2">Uncharacterized protein</fullName>
    </submittedName>
</protein>
<dbReference type="Proteomes" id="UP000252107">
    <property type="component" value="Unassembled WGS sequence"/>
</dbReference>
<accession>A0A367RAT0</accession>
<sequence length="80" mass="8675">MAEGKRVLVKFTFRNIVLFICTVLLTTNSACDRTSYISRHANGIILVANSAFDAAAIILVDSSQRRDYAASSTGCIDFGL</sequence>
<dbReference type="AlphaFoldDB" id="A0A367RAT0"/>
<evidence type="ECO:0000313" key="3">
    <source>
        <dbReference type="Proteomes" id="UP000252107"/>
    </source>
</evidence>
<keyword evidence="1" id="KW-0472">Membrane</keyword>
<reference evidence="2" key="1">
    <citation type="submission" date="2016-04" db="EMBL/GenBank/DDBJ databases">
        <authorList>
            <person name="Tabuchi Yagui T.R."/>
        </authorList>
    </citation>
    <scope>NUCLEOTIDE SEQUENCE [LARGE SCALE GENOMIC DNA]</scope>
    <source>
        <strain evidence="2">NIES-26</strain>
    </source>
</reference>
<feature type="transmembrane region" description="Helical" evidence="1">
    <location>
        <begin position="41"/>
        <end position="60"/>
    </location>
</feature>
<proteinExistence type="predicted"/>
<keyword evidence="1" id="KW-1133">Transmembrane helix</keyword>
<name>A0A367RAT0_9NOSO</name>
<comment type="caution">
    <text evidence="2">The sequence shown here is derived from an EMBL/GenBank/DDBJ whole genome shotgun (WGS) entry which is preliminary data.</text>
</comment>
<evidence type="ECO:0000313" key="2">
    <source>
        <dbReference type="EMBL" id="RCJ33515.1"/>
    </source>
</evidence>
<organism evidence="2 3">
    <name type="scientific">Nostoc minutum NIES-26</name>
    <dbReference type="NCBI Taxonomy" id="1844469"/>
    <lineage>
        <taxon>Bacteria</taxon>
        <taxon>Bacillati</taxon>
        <taxon>Cyanobacteriota</taxon>
        <taxon>Cyanophyceae</taxon>
        <taxon>Nostocales</taxon>
        <taxon>Nostocaceae</taxon>
        <taxon>Nostoc</taxon>
    </lineage>
</organism>
<evidence type="ECO:0000256" key="1">
    <source>
        <dbReference type="SAM" id="Phobius"/>
    </source>
</evidence>
<dbReference type="EMBL" id="LXQD01000185">
    <property type="protein sequence ID" value="RCJ33515.1"/>
    <property type="molecule type" value="Genomic_DNA"/>
</dbReference>
<keyword evidence="3" id="KW-1185">Reference proteome</keyword>
<gene>
    <name evidence="2" type="ORF">A6770_17805</name>
</gene>